<dbReference type="Proteomes" id="UP000247465">
    <property type="component" value="Chromosome"/>
</dbReference>
<organism evidence="2 3">
    <name type="scientific">Candidatus Moanibacter tarae</name>
    <dbReference type="NCBI Taxonomy" id="2200854"/>
    <lineage>
        <taxon>Bacteria</taxon>
        <taxon>Pseudomonadati</taxon>
        <taxon>Verrucomicrobiota</taxon>
        <taxon>Opitutia</taxon>
        <taxon>Puniceicoccales</taxon>
        <taxon>Puniceicoccales incertae sedis</taxon>
        <taxon>Candidatus Moanibacter</taxon>
    </lineage>
</organism>
<dbReference type="AlphaFoldDB" id="A0A2Z4AKE9"/>
<reference evidence="2 3" key="1">
    <citation type="submission" date="2018-06" db="EMBL/GenBank/DDBJ databases">
        <title>Draft Genome Sequence of a Novel Marine Bacterium Related to the Verrucomicrobia.</title>
        <authorList>
            <person name="Vosseberg J."/>
            <person name="Martijn J."/>
            <person name="Ettema T.J.G."/>
        </authorList>
    </citation>
    <scope>NUCLEOTIDE SEQUENCE [LARGE SCALE GENOMIC DNA]</scope>
    <source>
        <strain evidence="2">TARA_B100001123</strain>
    </source>
</reference>
<evidence type="ECO:0000256" key="1">
    <source>
        <dbReference type="SAM" id="Phobius"/>
    </source>
</evidence>
<accession>A0A2Z4AKE9</accession>
<dbReference type="KEGG" id="mtar:DF168_02239"/>
<name>A0A2Z4AKE9_9BACT</name>
<sequence>MTFCNLAHLETISFKLLNHRKSKWSLGLPIVIIRYVIIPTLFSPYFFDFRDLMLFQLMELSTTRIIIPPPLFLILYSKPLADLKKV</sequence>
<proteinExistence type="predicted"/>
<evidence type="ECO:0000313" key="3">
    <source>
        <dbReference type="Proteomes" id="UP000247465"/>
    </source>
</evidence>
<keyword evidence="1" id="KW-1133">Transmembrane helix</keyword>
<evidence type="ECO:0000313" key="2">
    <source>
        <dbReference type="EMBL" id="AWT61014.1"/>
    </source>
</evidence>
<gene>
    <name evidence="2" type="ORF">DF168_02239</name>
</gene>
<feature type="transmembrane region" description="Helical" evidence="1">
    <location>
        <begin position="24"/>
        <end position="47"/>
    </location>
</feature>
<dbReference type="EMBL" id="CP029803">
    <property type="protein sequence ID" value="AWT61014.1"/>
    <property type="molecule type" value="Genomic_DNA"/>
</dbReference>
<protein>
    <submittedName>
        <fullName evidence="2">Uncharacterized protein</fullName>
    </submittedName>
</protein>
<keyword evidence="1" id="KW-0472">Membrane</keyword>
<keyword evidence="1" id="KW-0812">Transmembrane</keyword>